<dbReference type="RefSeq" id="WP_324278612.1">
    <property type="nucleotide sequence ID" value="NZ_CP141261.1"/>
</dbReference>
<sequence>MRLSSADGRATAEVELATFNCLRDTAPPDPASAGCSRSVTEYAELSTPELGMRTDGDTLRLAGAFPTERRPNGSSSVATGRVYELAVTAAPRDGRADDGREAATGWFEIGGERVPVRDDGSSALGYGD</sequence>
<reference evidence="1 2" key="1">
    <citation type="submission" date="2023-12" db="EMBL/GenBank/DDBJ databases">
        <title>Blastococcus brunescens sp. nov., an actonobacterium isolated from sandstone collected in sahara desert.</title>
        <authorList>
            <person name="Gtari M."/>
            <person name="Ghodhbane F."/>
        </authorList>
    </citation>
    <scope>NUCLEOTIDE SEQUENCE [LARGE SCALE GENOMIC DNA]</scope>
    <source>
        <strain evidence="1 2">BMG 8361</strain>
    </source>
</reference>
<accession>A0ABZ1B925</accession>
<gene>
    <name evidence="1" type="ORF">U6N30_23920</name>
</gene>
<name>A0ABZ1B925_9ACTN</name>
<evidence type="ECO:0000313" key="2">
    <source>
        <dbReference type="Proteomes" id="UP001324287"/>
    </source>
</evidence>
<proteinExistence type="predicted"/>
<organism evidence="1 2">
    <name type="scientific">Blastococcus brunescens</name>
    <dbReference type="NCBI Taxonomy" id="1564165"/>
    <lineage>
        <taxon>Bacteria</taxon>
        <taxon>Bacillati</taxon>
        <taxon>Actinomycetota</taxon>
        <taxon>Actinomycetes</taxon>
        <taxon>Geodermatophilales</taxon>
        <taxon>Geodermatophilaceae</taxon>
        <taxon>Blastococcus</taxon>
    </lineage>
</organism>
<dbReference type="EMBL" id="CP141261">
    <property type="protein sequence ID" value="WRL67305.1"/>
    <property type="molecule type" value="Genomic_DNA"/>
</dbReference>
<dbReference type="Proteomes" id="UP001324287">
    <property type="component" value="Chromosome"/>
</dbReference>
<protein>
    <submittedName>
        <fullName evidence="1">Uncharacterized protein</fullName>
    </submittedName>
</protein>
<keyword evidence="2" id="KW-1185">Reference proteome</keyword>
<evidence type="ECO:0000313" key="1">
    <source>
        <dbReference type="EMBL" id="WRL67305.1"/>
    </source>
</evidence>